<dbReference type="GO" id="GO:0004622">
    <property type="term" value="F:phosphatidylcholine lysophospholipase activity"/>
    <property type="evidence" value="ECO:0007669"/>
    <property type="project" value="TreeGrafter"/>
</dbReference>
<dbReference type="SUPFAM" id="SSF52266">
    <property type="entry name" value="SGNH hydrolase"/>
    <property type="match status" value="1"/>
</dbReference>
<dbReference type="STRING" id="997296.PB1_13414"/>
<comment type="caution">
    <text evidence="2">The sequence shown here is derived from an EMBL/GenBank/DDBJ whole genome shotgun (WGS) entry which is preliminary data.</text>
</comment>
<dbReference type="RefSeq" id="WP_004437108.1">
    <property type="nucleotide sequence ID" value="NZ_AFEU01000003.1"/>
</dbReference>
<proteinExistence type="predicted"/>
<protein>
    <submittedName>
        <fullName evidence="2">GDSL-like lipase/acylhydrolase</fullName>
    </submittedName>
</protein>
<evidence type="ECO:0000313" key="3">
    <source>
        <dbReference type="Proteomes" id="UP000010523"/>
    </source>
</evidence>
<dbReference type="CDD" id="cd04506">
    <property type="entry name" value="SGNH_hydrolase_YpmR_like"/>
    <property type="match status" value="1"/>
</dbReference>
<name>I3DWD8_BACMT</name>
<dbReference type="AlphaFoldDB" id="I3DWD8"/>
<keyword evidence="2" id="KW-0378">Hydrolase</keyword>
<dbReference type="OrthoDB" id="252349at2"/>
<gene>
    <name evidence="2" type="ORF">PB1_13414</name>
</gene>
<evidence type="ECO:0000313" key="2">
    <source>
        <dbReference type="EMBL" id="EIJ78559.1"/>
    </source>
</evidence>
<dbReference type="PANTHER" id="PTHR30383:SF27">
    <property type="entry name" value="SPORE GERMINATION LIPASE LIPC"/>
    <property type="match status" value="1"/>
</dbReference>
<accession>I3DWD8</accession>
<dbReference type="InterPro" id="IPR036514">
    <property type="entry name" value="SGNH_hydro_sf"/>
</dbReference>
<reference evidence="2 3" key="1">
    <citation type="journal article" date="2012" name="Appl. Environ. Microbiol.">
        <title>Genome Sequence of Thermotolerant Bacillus methanolicus: Features and Regulation Related to Methylotrophy and Production of L-Lysine and L-Glutamate from Methanol.</title>
        <authorList>
            <person name="Heggeset T.M."/>
            <person name="Krog A."/>
            <person name="Balzer S."/>
            <person name="Wentzel A."/>
            <person name="Ellingsen T.E."/>
            <person name="Brautaset T."/>
        </authorList>
    </citation>
    <scope>NUCLEOTIDE SEQUENCE [LARGE SCALE GENOMIC DNA]</scope>
    <source>
        <strain evidence="2 3">PB1</strain>
    </source>
</reference>
<feature type="domain" description="SGNH hydrolase-type esterase" evidence="1">
    <location>
        <begin position="57"/>
        <end position="248"/>
    </location>
</feature>
<dbReference type="EMBL" id="AFEU01000003">
    <property type="protein sequence ID" value="EIJ78559.1"/>
    <property type="molecule type" value="Genomic_DNA"/>
</dbReference>
<dbReference type="Proteomes" id="UP000010523">
    <property type="component" value="Unassembled WGS sequence"/>
</dbReference>
<dbReference type="InterPro" id="IPR013830">
    <property type="entry name" value="SGNH_hydro"/>
</dbReference>
<keyword evidence="3" id="KW-1185">Reference proteome</keyword>
<dbReference type="InterPro" id="IPR051532">
    <property type="entry name" value="Ester_Hydrolysis_Enzymes"/>
</dbReference>
<dbReference type="PANTHER" id="PTHR30383">
    <property type="entry name" value="THIOESTERASE 1/PROTEASE 1/LYSOPHOSPHOLIPASE L1"/>
    <property type="match status" value="1"/>
</dbReference>
<dbReference type="Gene3D" id="3.40.50.1110">
    <property type="entry name" value="SGNH hydrolase"/>
    <property type="match status" value="1"/>
</dbReference>
<evidence type="ECO:0000259" key="1">
    <source>
        <dbReference type="Pfam" id="PF13472"/>
    </source>
</evidence>
<dbReference type="eggNOG" id="COG2755">
    <property type="taxonomic scope" value="Bacteria"/>
</dbReference>
<sequence length="277" mass="32127">MKKVLTFLFICFFLFVICNYSPFPGTERVNSIKQTGISLKQELPEEFFPKDIQVVSIGDSLTEGVGDSTGRGGYLPYLEKMLEKKKSINNAEFYNFGVRGHKTSQLLERLETIEVKKAVKEADIVVITIGGNDVMKVVRENFSDLRLKDFEGEKELYKDRLNKIIFRIKTLNPDSTVLLLGLYNPFFKWFSDIKEMNLVISDWNNTSKTILSQYDKAYFVEVADIFMESPENLLHKDYFHPNDIGYKLIAERMFQTLESQGFEELTKERITAKKEEN</sequence>
<dbReference type="Pfam" id="PF13472">
    <property type="entry name" value="Lipase_GDSL_2"/>
    <property type="match status" value="1"/>
</dbReference>
<organism evidence="2 3">
    <name type="scientific">Bacillus methanolicus PB1</name>
    <dbReference type="NCBI Taxonomy" id="997296"/>
    <lineage>
        <taxon>Bacteria</taxon>
        <taxon>Bacillati</taxon>
        <taxon>Bacillota</taxon>
        <taxon>Bacilli</taxon>
        <taxon>Bacillales</taxon>
        <taxon>Bacillaceae</taxon>
        <taxon>Bacillus</taxon>
    </lineage>
</organism>
<dbReference type="PATRIC" id="fig|997296.3.peg.2832"/>